<dbReference type="SUPFAM" id="SSF69593">
    <property type="entry name" value="Glycerol-3-phosphate (1)-acyltransferase"/>
    <property type="match status" value="1"/>
</dbReference>
<evidence type="ECO:0000256" key="1">
    <source>
        <dbReference type="ARBA" id="ARBA00005189"/>
    </source>
</evidence>
<name>A0A8J8JV83_9BACT</name>
<keyword evidence="9" id="KW-1185">Reference proteome</keyword>
<keyword evidence="3" id="KW-0808">Transferase</keyword>
<dbReference type="RefSeq" id="WP_171609777.1">
    <property type="nucleotide sequence ID" value="NZ_WHPF01000020.1"/>
</dbReference>
<comment type="caution">
    <text evidence="8">The sequence shown here is derived from an EMBL/GenBank/DDBJ whole genome shotgun (WGS) entry which is preliminary data.</text>
</comment>
<dbReference type="InterPro" id="IPR002123">
    <property type="entry name" value="Plipid/glycerol_acylTrfase"/>
</dbReference>
<dbReference type="CDD" id="cd07989">
    <property type="entry name" value="LPLAT_AGPAT-like"/>
    <property type="match status" value="1"/>
</dbReference>
<dbReference type="AlphaFoldDB" id="A0A8J8JV83"/>
<feature type="domain" description="Phospholipid/glycerol acyltransferase" evidence="7">
    <location>
        <begin position="78"/>
        <end position="192"/>
    </location>
</feature>
<evidence type="ECO:0000256" key="2">
    <source>
        <dbReference type="ARBA" id="ARBA00022516"/>
    </source>
</evidence>
<dbReference type="PANTHER" id="PTHR10434:SF64">
    <property type="entry name" value="1-ACYL-SN-GLYCEROL-3-PHOSPHATE ACYLTRANSFERASE-RELATED"/>
    <property type="match status" value="1"/>
</dbReference>
<protein>
    <submittedName>
        <fullName evidence="8">1-acyl-sn-glycerol-3-phosphate acyltransferase</fullName>
    </submittedName>
</protein>
<dbReference type="Proteomes" id="UP000598971">
    <property type="component" value="Unassembled WGS sequence"/>
</dbReference>
<dbReference type="SMART" id="SM00563">
    <property type="entry name" value="PlsC"/>
    <property type="match status" value="1"/>
</dbReference>
<dbReference type="Pfam" id="PF01553">
    <property type="entry name" value="Acyltransferase"/>
    <property type="match status" value="1"/>
</dbReference>
<comment type="pathway">
    <text evidence="1">Lipid metabolism.</text>
</comment>
<keyword evidence="6" id="KW-0812">Transmembrane</keyword>
<gene>
    <name evidence="8" type="ORF">GD597_20335</name>
</gene>
<feature type="transmembrane region" description="Helical" evidence="6">
    <location>
        <begin position="12"/>
        <end position="34"/>
    </location>
</feature>
<evidence type="ECO:0000256" key="6">
    <source>
        <dbReference type="SAM" id="Phobius"/>
    </source>
</evidence>
<sequence>MSLIKKIIQYSYCVYAMFCFVVLMFMVLPFVIILSPMGVAGGNGVYRLCNIWARLWFGCIGIKHKEIYEAPHDRNRQYIFTVNHCSYMDIPALVRCMHQPIRVLGKYEMVKYPVFGIIYKAAAILVDRSSAEKRAKSVRALKAALNHGISIFIFPEGTFNETENPLKEFYDGAFRIAIETQTPIKPILFIDTIKRMHWKSIFSLSPGKNRVIFLEEVPVHTYTMKEVQVLKTTVYQIMEQAIIKYRAQY</sequence>
<keyword evidence="5 8" id="KW-0012">Acyltransferase</keyword>
<evidence type="ECO:0000256" key="5">
    <source>
        <dbReference type="ARBA" id="ARBA00023315"/>
    </source>
</evidence>
<reference evidence="8" key="1">
    <citation type="submission" date="2019-10" db="EMBL/GenBank/DDBJ databases">
        <title>Draft genome sequence of Panacibacter sp. KCS-6.</title>
        <authorList>
            <person name="Yim K.J."/>
        </authorList>
    </citation>
    <scope>NUCLEOTIDE SEQUENCE</scope>
    <source>
        <strain evidence="8">KCS-6</strain>
    </source>
</reference>
<evidence type="ECO:0000313" key="9">
    <source>
        <dbReference type="Proteomes" id="UP000598971"/>
    </source>
</evidence>
<evidence type="ECO:0000313" key="8">
    <source>
        <dbReference type="EMBL" id="NNV57828.1"/>
    </source>
</evidence>
<keyword evidence="2" id="KW-0444">Lipid biosynthesis</keyword>
<dbReference type="GO" id="GO:0003841">
    <property type="term" value="F:1-acylglycerol-3-phosphate O-acyltransferase activity"/>
    <property type="evidence" value="ECO:0007669"/>
    <property type="project" value="TreeGrafter"/>
</dbReference>
<keyword evidence="4" id="KW-0443">Lipid metabolism</keyword>
<dbReference type="GO" id="GO:0006654">
    <property type="term" value="P:phosphatidic acid biosynthetic process"/>
    <property type="evidence" value="ECO:0007669"/>
    <property type="project" value="TreeGrafter"/>
</dbReference>
<evidence type="ECO:0000259" key="7">
    <source>
        <dbReference type="SMART" id="SM00563"/>
    </source>
</evidence>
<organism evidence="8 9">
    <name type="scientific">Limnovirga soli</name>
    <dbReference type="NCBI Taxonomy" id="2656915"/>
    <lineage>
        <taxon>Bacteria</taxon>
        <taxon>Pseudomonadati</taxon>
        <taxon>Bacteroidota</taxon>
        <taxon>Chitinophagia</taxon>
        <taxon>Chitinophagales</taxon>
        <taxon>Chitinophagaceae</taxon>
        <taxon>Limnovirga</taxon>
    </lineage>
</organism>
<accession>A0A8J8JV83</accession>
<keyword evidence="6" id="KW-1133">Transmembrane helix</keyword>
<dbReference type="EMBL" id="WHPF01000020">
    <property type="protein sequence ID" value="NNV57828.1"/>
    <property type="molecule type" value="Genomic_DNA"/>
</dbReference>
<keyword evidence="6" id="KW-0472">Membrane</keyword>
<dbReference type="PANTHER" id="PTHR10434">
    <property type="entry name" value="1-ACYL-SN-GLYCEROL-3-PHOSPHATE ACYLTRANSFERASE"/>
    <property type="match status" value="1"/>
</dbReference>
<evidence type="ECO:0000256" key="3">
    <source>
        <dbReference type="ARBA" id="ARBA00022679"/>
    </source>
</evidence>
<proteinExistence type="predicted"/>
<evidence type="ECO:0000256" key="4">
    <source>
        <dbReference type="ARBA" id="ARBA00023098"/>
    </source>
</evidence>